<name>A2Y1B8_ORYSI</name>
<dbReference type="Proteomes" id="UP000007015">
    <property type="component" value="Chromosome 5"/>
</dbReference>
<evidence type="ECO:0000313" key="1">
    <source>
        <dbReference type="EMBL" id="EAY96878.1"/>
    </source>
</evidence>
<proteinExistence type="predicted"/>
<organism evidence="1 2">
    <name type="scientific">Oryza sativa subsp. indica</name>
    <name type="common">Rice</name>
    <dbReference type="NCBI Taxonomy" id="39946"/>
    <lineage>
        <taxon>Eukaryota</taxon>
        <taxon>Viridiplantae</taxon>
        <taxon>Streptophyta</taxon>
        <taxon>Embryophyta</taxon>
        <taxon>Tracheophyta</taxon>
        <taxon>Spermatophyta</taxon>
        <taxon>Magnoliopsida</taxon>
        <taxon>Liliopsida</taxon>
        <taxon>Poales</taxon>
        <taxon>Poaceae</taxon>
        <taxon>BOP clade</taxon>
        <taxon>Oryzoideae</taxon>
        <taxon>Oryzeae</taxon>
        <taxon>Oryzinae</taxon>
        <taxon>Oryza</taxon>
        <taxon>Oryza sativa</taxon>
    </lineage>
</organism>
<protein>
    <submittedName>
        <fullName evidence="1">Uncharacterized protein</fullName>
    </submittedName>
</protein>
<dbReference type="AlphaFoldDB" id="A2Y1B8"/>
<accession>A2Y1B8</accession>
<dbReference type="EMBL" id="CM000130">
    <property type="protein sequence ID" value="EAY96878.1"/>
    <property type="molecule type" value="Genomic_DNA"/>
</dbReference>
<gene>
    <name evidence="1" type="ORF">OsI_18801</name>
</gene>
<dbReference type="HOGENOM" id="CLU_2473020_0_0_1"/>
<keyword evidence="2" id="KW-1185">Reference proteome</keyword>
<evidence type="ECO:0000313" key="2">
    <source>
        <dbReference type="Proteomes" id="UP000007015"/>
    </source>
</evidence>
<sequence length="88" mass="9521">MAVKVILNTYAKGTGELINPEKCSIMLGEASPPEAWRLIEFSDSLCARVLKAKYYPNGSLSDTTFGGTASPSWKSVERGLELLKQGVV</sequence>
<dbReference type="Gramene" id="BGIOSGA018638-TA">
    <property type="protein sequence ID" value="BGIOSGA018638-PA"/>
    <property type="gene ID" value="BGIOSGA018638"/>
</dbReference>
<reference evidence="1 2" key="1">
    <citation type="journal article" date="2005" name="PLoS Biol.">
        <title>The genomes of Oryza sativa: a history of duplications.</title>
        <authorList>
            <person name="Yu J."/>
            <person name="Wang J."/>
            <person name="Lin W."/>
            <person name="Li S."/>
            <person name="Li H."/>
            <person name="Zhou J."/>
            <person name="Ni P."/>
            <person name="Dong W."/>
            <person name="Hu S."/>
            <person name="Zeng C."/>
            <person name="Zhang J."/>
            <person name="Zhang Y."/>
            <person name="Li R."/>
            <person name="Xu Z."/>
            <person name="Li S."/>
            <person name="Li X."/>
            <person name="Zheng H."/>
            <person name="Cong L."/>
            <person name="Lin L."/>
            <person name="Yin J."/>
            <person name="Geng J."/>
            <person name="Li G."/>
            <person name="Shi J."/>
            <person name="Liu J."/>
            <person name="Lv H."/>
            <person name="Li J."/>
            <person name="Wang J."/>
            <person name="Deng Y."/>
            <person name="Ran L."/>
            <person name="Shi X."/>
            <person name="Wang X."/>
            <person name="Wu Q."/>
            <person name="Li C."/>
            <person name="Ren X."/>
            <person name="Wang J."/>
            <person name="Wang X."/>
            <person name="Li D."/>
            <person name="Liu D."/>
            <person name="Zhang X."/>
            <person name="Ji Z."/>
            <person name="Zhao W."/>
            <person name="Sun Y."/>
            <person name="Zhang Z."/>
            <person name="Bao J."/>
            <person name="Han Y."/>
            <person name="Dong L."/>
            <person name="Ji J."/>
            <person name="Chen P."/>
            <person name="Wu S."/>
            <person name="Liu J."/>
            <person name="Xiao Y."/>
            <person name="Bu D."/>
            <person name="Tan J."/>
            <person name="Yang L."/>
            <person name="Ye C."/>
            <person name="Zhang J."/>
            <person name="Xu J."/>
            <person name="Zhou Y."/>
            <person name="Yu Y."/>
            <person name="Zhang B."/>
            <person name="Zhuang S."/>
            <person name="Wei H."/>
            <person name="Liu B."/>
            <person name="Lei M."/>
            <person name="Yu H."/>
            <person name="Li Y."/>
            <person name="Xu H."/>
            <person name="Wei S."/>
            <person name="He X."/>
            <person name="Fang L."/>
            <person name="Zhang Z."/>
            <person name="Zhang Y."/>
            <person name="Huang X."/>
            <person name="Su Z."/>
            <person name="Tong W."/>
            <person name="Li J."/>
            <person name="Tong Z."/>
            <person name="Li S."/>
            <person name="Ye J."/>
            <person name="Wang L."/>
            <person name="Fang L."/>
            <person name="Lei T."/>
            <person name="Chen C."/>
            <person name="Chen H."/>
            <person name="Xu Z."/>
            <person name="Li H."/>
            <person name="Huang H."/>
            <person name="Zhang F."/>
            <person name="Xu H."/>
            <person name="Li N."/>
            <person name="Zhao C."/>
            <person name="Li S."/>
            <person name="Dong L."/>
            <person name="Huang Y."/>
            <person name="Li L."/>
            <person name="Xi Y."/>
            <person name="Qi Q."/>
            <person name="Li W."/>
            <person name="Zhang B."/>
            <person name="Hu W."/>
            <person name="Zhang Y."/>
            <person name="Tian X."/>
            <person name="Jiao Y."/>
            <person name="Liang X."/>
            <person name="Jin J."/>
            <person name="Gao L."/>
            <person name="Zheng W."/>
            <person name="Hao B."/>
            <person name="Liu S."/>
            <person name="Wang W."/>
            <person name="Yuan L."/>
            <person name="Cao M."/>
            <person name="McDermott J."/>
            <person name="Samudrala R."/>
            <person name="Wang J."/>
            <person name="Wong G.K."/>
            <person name="Yang H."/>
        </authorList>
    </citation>
    <scope>NUCLEOTIDE SEQUENCE [LARGE SCALE GENOMIC DNA]</scope>
    <source>
        <strain evidence="2">cv. 93-11</strain>
    </source>
</reference>